<dbReference type="RefSeq" id="WP_074063368.1">
    <property type="nucleotide sequence ID" value="NZ_CP017241.1"/>
</dbReference>
<protein>
    <recommendedName>
        <fullName evidence="4">Putative pterin-4-alpha-carbinolamine dehydratase</fullName>
        <shortName evidence="4">PHS</shortName>
        <ecNumber evidence="4">4.2.1.96</ecNumber>
    </recommendedName>
    <alternativeName>
        <fullName evidence="4">4-alpha-hydroxy-tetrahydropterin dehydratase</fullName>
    </alternativeName>
    <alternativeName>
        <fullName evidence="4">Pterin carbinolamine dehydratase</fullName>
        <shortName evidence="4">PCD</shortName>
    </alternativeName>
</protein>
<dbReference type="PANTHER" id="PTHR12599:SF0">
    <property type="entry name" value="PTERIN-4-ALPHA-CARBINOLAMINE DEHYDRATASE"/>
    <property type="match status" value="1"/>
</dbReference>
<dbReference type="NCBIfam" id="NF002018">
    <property type="entry name" value="PRK00823.1-3"/>
    <property type="match status" value="1"/>
</dbReference>
<evidence type="ECO:0000313" key="5">
    <source>
        <dbReference type="EMBL" id="APO76671.1"/>
    </source>
</evidence>
<proteinExistence type="inferred from homology"/>
<dbReference type="CDD" id="cd00914">
    <property type="entry name" value="PCD_DCoH_subfamily_b"/>
    <property type="match status" value="1"/>
</dbReference>
<evidence type="ECO:0000256" key="2">
    <source>
        <dbReference type="ARBA" id="ARBA00006472"/>
    </source>
</evidence>
<dbReference type="Proteomes" id="UP000185109">
    <property type="component" value="Chromosome"/>
</dbReference>
<dbReference type="InterPro" id="IPR036428">
    <property type="entry name" value="PCD_sf"/>
</dbReference>
<dbReference type="Pfam" id="PF01329">
    <property type="entry name" value="Pterin_4a"/>
    <property type="match status" value="1"/>
</dbReference>
<dbReference type="InterPro" id="IPR001533">
    <property type="entry name" value="Pterin_deHydtase"/>
</dbReference>
<name>A0A1L5P931_RHIET</name>
<dbReference type="PANTHER" id="PTHR12599">
    <property type="entry name" value="PTERIN-4-ALPHA-CARBINOLAMINE DEHYDRATASE"/>
    <property type="match status" value="1"/>
</dbReference>
<keyword evidence="3 4" id="KW-0456">Lyase</keyword>
<dbReference type="EC" id="4.2.1.96" evidence="4"/>
<organism evidence="5 6">
    <name type="scientific">Rhizobium etli 8C-3</name>
    <dbReference type="NCBI Taxonomy" id="538025"/>
    <lineage>
        <taxon>Bacteria</taxon>
        <taxon>Pseudomonadati</taxon>
        <taxon>Pseudomonadota</taxon>
        <taxon>Alphaproteobacteria</taxon>
        <taxon>Hyphomicrobiales</taxon>
        <taxon>Rhizobiaceae</taxon>
        <taxon>Rhizobium/Agrobacterium group</taxon>
        <taxon>Rhizobium</taxon>
    </lineage>
</organism>
<reference evidence="5 6" key="1">
    <citation type="submission" date="2016-09" db="EMBL/GenBank/DDBJ databases">
        <title>The complete genome sequences of Rhizobium gallicum, symbiovars gallicum and phaseoli, symbionts associated to common bean (Phaseolus vulgaris).</title>
        <authorList>
            <person name="Bustos P."/>
            <person name="Santamaria R.I."/>
            <person name="Perez-Carrascal O.M."/>
            <person name="Juarez S."/>
            <person name="Lozano L."/>
            <person name="Martinez-Flores I."/>
            <person name="Martinez-Romero E."/>
            <person name="Cevallos M."/>
            <person name="Romero D."/>
            <person name="Davila G."/>
            <person name="Gonzalez V."/>
        </authorList>
    </citation>
    <scope>NUCLEOTIDE SEQUENCE [LARGE SCALE GENOMIC DNA]</scope>
    <source>
        <strain evidence="5 6">8C-3</strain>
    </source>
</reference>
<evidence type="ECO:0000256" key="4">
    <source>
        <dbReference type="HAMAP-Rule" id="MF_00434"/>
    </source>
</evidence>
<dbReference type="HAMAP" id="MF_00434">
    <property type="entry name" value="Pterin_4_alpha"/>
    <property type="match status" value="1"/>
</dbReference>
<dbReference type="GO" id="GO:0006729">
    <property type="term" value="P:tetrahydrobiopterin biosynthetic process"/>
    <property type="evidence" value="ECO:0007669"/>
    <property type="project" value="InterPro"/>
</dbReference>
<dbReference type="GO" id="GO:0008124">
    <property type="term" value="F:4-alpha-hydroxytetrahydrobiopterin dehydratase activity"/>
    <property type="evidence" value="ECO:0007669"/>
    <property type="project" value="UniProtKB-UniRule"/>
</dbReference>
<evidence type="ECO:0000256" key="3">
    <source>
        <dbReference type="ARBA" id="ARBA00023239"/>
    </source>
</evidence>
<accession>A0A1L5P931</accession>
<evidence type="ECO:0000313" key="6">
    <source>
        <dbReference type="Proteomes" id="UP000185109"/>
    </source>
</evidence>
<sequence length="100" mass="10947">MKQEKLARSAIDSQIAGLAGWSLDEGLGSISKTFKFASFVEAFGFMTKAALVAEKLNHHPEWFNVYSRVEVKLNTHDAGGLTELDFKLAKAMDKAAGQID</sequence>
<dbReference type="Gene3D" id="3.30.1360.20">
    <property type="entry name" value="Transcriptional coactivator/pterin dehydratase"/>
    <property type="match status" value="1"/>
</dbReference>
<dbReference type="SUPFAM" id="SSF55248">
    <property type="entry name" value="PCD-like"/>
    <property type="match status" value="1"/>
</dbReference>
<comment type="similarity">
    <text evidence="2 4">Belongs to the pterin-4-alpha-carbinolamine dehydratase family.</text>
</comment>
<dbReference type="EMBL" id="CP017241">
    <property type="protein sequence ID" value="APO76671.1"/>
    <property type="molecule type" value="Genomic_DNA"/>
</dbReference>
<evidence type="ECO:0000256" key="1">
    <source>
        <dbReference type="ARBA" id="ARBA00001554"/>
    </source>
</evidence>
<comment type="catalytic activity">
    <reaction evidence="1 4">
        <text>(4aS,6R)-4a-hydroxy-L-erythro-5,6,7,8-tetrahydrobiopterin = (6R)-L-erythro-6,7-dihydrobiopterin + H2O</text>
        <dbReference type="Rhea" id="RHEA:11920"/>
        <dbReference type="ChEBI" id="CHEBI:15377"/>
        <dbReference type="ChEBI" id="CHEBI:15642"/>
        <dbReference type="ChEBI" id="CHEBI:43120"/>
        <dbReference type="EC" id="4.2.1.96"/>
    </reaction>
</comment>
<dbReference type="NCBIfam" id="NF002017">
    <property type="entry name" value="PRK00823.1-2"/>
    <property type="match status" value="1"/>
</dbReference>
<gene>
    <name evidence="5" type="ORF">AM571_CH03890</name>
</gene>
<dbReference type="AlphaFoldDB" id="A0A1L5P931"/>